<dbReference type="InterPro" id="IPR006135">
    <property type="entry name" value="T3SS_substrate_exporter"/>
</dbReference>
<reference evidence="5" key="1">
    <citation type="journal article" date="2019" name="Int. J. Syst. Evol. Microbiol.">
        <title>The Global Catalogue of Microorganisms (GCM) 10K type strain sequencing project: providing services to taxonomists for standard genome sequencing and annotation.</title>
        <authorList>
            <consortium name="The Broad Institute Genomics Platform"/>
            <consortium name="The Broad Institute Genome Sequencing Center for Infectious Disease"/>
            <person name="Wu L."/>
            <person name="Ma J."/>
        </authorList>
    </citation>
    <scope>NUCLEOTIDE SEQUENCE [LARGE SCALE GENOMIC DNA]</scope>
    <source>
        <strain evidence="5">CGMCC 1.12664</strain>
    </source>
</reference>
<proteinExistence type="inferred from homology"/>
<keyword evidence="3" id="KW-0812">Transmembrane</keyword>
<keyword evidence="5" id="KW-1185">Reference proteome</keyword>
<evidence type="ECO:0000256" key="3">
    <source>
        <dbReference type="SAM" id="Phobius"/>
    </source>
</evidence>
<keyword evidence="4" id="KW-0282">Flagellum</keyword>
<dbReference type="SUPFAM" id="SSF160544">
    <property type="entry name" value="EscU C-terminal domain-like"/>
    <property type="match status" value="1"/>
</dbReference>
<dbReference type="PANTHER" id="PTHR30531">
    <property type="entry name" value="FLAGELLAR BIOSYNTHETIC PROTEIN FLHB"/>
    <property type="match status" value="1"/>
</dbReference>
<evidence type="ECO:0000313" key="5">
    <source>
        <dbReference type="Proteomes" id="UP000612855"/>
    </source>
</evidence>
<feature type="transmembrane region" description="Helical" evidence="3">
    <location>
        <begin position="152"/>
        <end position="171"/>
    </location>
</feature>
<feature type="compositionally biased region" description="Basic and acidic residues" evidence="2">
    <location>
        <begin position="8"/>
        <end position="29"/>
    </location>
</feature>
<sequence>MSEEDDETKSHEPSRRKLENARRKGEVPRSQDISTAAAYAGLVLAAAAVGAKSLDTAATQMRAFIGQADRLADGFVTDGPHVAFGALISRTVLALSPFFALPALMAIAVLFVQQAFVFAPKKLEPKLSRIAPVSNAKNKFGRNGLFEFAKSSVKLVIFSILLGLFILRQLPEISASLQTSPKPVTLLFLDLGIRLMMFVLVIALSIGVIDYLWQWQEHLRKNRMSDKEMRDEHKETEGDPQLKSERRARAQEIAMSRMIEAVPRADVVITNPTHVAVALEWQRTPGSAPICIAKGQDEMAAKIREVAQAHGVPLHRDPPTARALFAVTDLGQEIPAHLYREVAAAIRFADGMRVRARRGWR</sequence>
<comment type="caution">
    <text evidence="4">The sequence shown here is derived from an EMBL/GenBank/DDBJ whole genome shotgun (WGS) entry which is preliminary data.</text>
</comment>
<feature type="transmembrane region" description="Helical" evidence="3">
    <location>
        <begin position="99"/>
        <end position="119"/>
    </location>
</feature>
<dbReference type="AlphaFoldDB" id="A0A917EI78"/>
<feature type="region of interest" description="Disordered" evidence="2">
    <location>
        <begin position="1"/>
        <end position="29"/>
    </location>
</feature>
<dbReference type="Proteomes" id="UP000612855">
    <property type="component" value="Unassembled WGS sequence"/>
</dbReference>
<dbReference type="GO" id="GO:0009306">
    <property type="term" value="P:protein secretion"/>
    <property type="evidence" value="ECO:0007669"/>
    <property type="project" value="InterPro"/>
</dbReference>
<feature type="region of interest" description="Disordered" evidence="2">
    <location>
        <begin position="223"/>
        <end position="246"/>
    </location>
</feature>
<keyword evidence="3" id="KW-0472">Membrane</keyword>
<dbReference type="Gene3D" id="3.40.1690.10">
    <property type="entry name" value="secretion proteins EscU"/>
    <property type="match status" value="1"/>
</dbReference>
<feature type="transmembrane region" description="Helical" evidence="3">
    <location>
        <begin position="33"/>
        <end position="51"/>
    </location>
</feature>
<dbReference type="RefSeq" id="WP_188479415.1">
    <property type="nucleotide sequence ID" value="NZ_BMFJ01000002.1"/>
</dbReference>
<evidence type="ECO:0000256" key="1">
    <source>
        <dbReference type="ARBA" id="ARBA00010690"/>
    </source>
</evidence>
<comment type="similarity">
    <text evidence="1">Belongs to the type III secretion exporter family.</text>
</comment>
<keyword evidence="4" id="KW-0969">Cilium</keyword>
<evidence type="ECO:0000313" key="4">
    <source>
        <dbReference type="EMBL" id="GGE47366.1"/>
    </source>
</evidence>
<dbReference type="Pfam" id="PF01312">
    <property type="entry name" value="Bac_export_2"/>
    <property type="match status" value="1"/>
</dbReference>
<organism evidence="4 5">
    <name type="scientific">Primorskyibacter flagellatus</name>
    <dbReference type="NCBI Taxonomy" id="1387277"/>
    <lineage>
        <taxon>Bacteria</taxon>
        <taxon>Pseudomonadati</taxon>
        <taxon>Pseudomonadota</taxon>
        <taxon>Alphaproteobacteria</taxon>
        <taxon>Rhodobacterales</taxon>
        <taxon>Roseobacteraceae</taxon>
        <taxon>Primorskyibacter</taxon>
    </lineage>
</organism>
<dbReference type="PANTHER" id="PTHR30531:SF12">
    <property type="entry name" value="FLAGELLAR BIOSYNTHETIC PROTEIN FLHB"/>
    <property type="match status" value="1"/>
</dbReference>
<protein>
    <submittedName>
        <fullName evidence="4">Flagellar biosynthesis protein FlhB</fullName>
    </submittedName>
</protein>
<gene>
    <name evidence="4" type="primary">fhlB</name>
    <name evidence="4" type="ORF">GCM10011360_38250</name>
</gene>
<dbReference type="InterPro" id="IPR029025">
    <property type="entry name" value="T3SS_substrate_exporter_C"/>
</dbReference>
<keyword evidence="4" id="KW-0966">Cell projection</keyword>
<dbReference type="GO" id="GO:0005886">
    <property type="term" value="C:plasma membrane"/>
    <property type="evidence" value="ECO:0007669"/>
    <property type="project" value="TreeGrafter"/>
</dbReference>
<keyword evidence="3" id="KW-1133">Transmembrane helix</keyword>
<dbReference type="PRINTS" id="PR00950">
    <property type="entry name" value="TYPE3IMSPROT"/>
</dbReference>
<dbReference type="EMBL" id="BMFJ01000002">
    <property type="protein sequence ID" value="GGE47366.1"/>
    <property type="molecule type" value="Genomic_DNA"/>
</dbReference>
<feature type="transmembrane region" description="Helical" evidence="3">
    <location>
        <begin position="191"/>
        <end position="213"/>
    </location>
</feature>
<accession>A0A917EI78</accession>
<evidence type="ECO:0000256" key="2">
    <source>
        <dbReference type="SAM" id="MobiDB-lite"/>
    </source>
</evidence>
<name>A0A917EI78_9RHOB</name>